<proteinExistence type="predicted"/>
<dbReference type="InterPro" id="IPR036390">
    <property type="entry name" value="WH_DNA-bd_sf"/>
</dbReference>
<sequence>MEPVYLLPWIVKHCDENTFKGMRWENRSERIFSLHWESQGKNKKNPVEYAIMTALNDYFWAWPRAKEYKLEILAIKERCLSVLDEALMQVEKRFPSARTLFKDLSKLSPSVVLSQVTRATFSELPFQHLTGEKLSVFEDQHRKLPFVDWREEVFNKELPLDSRVDDKREKKEVKAAFKNALRSHKGVIWLKDLTANGKIFFKIKRKYLEGRFKRSKNPVNKLVESHNELSVNVGASTSTAGEDAIPRFKKSEKASKKETSKVSGKVKKSYAKQNFIPPSFDPALSDISSRTEVTDAALVNFGKNANMEEPLSFQSQEIPVNNPHLTNMYAQQVPVQYFPTEFASMEEILNIQYNNYVPDPTIAPVNALQFVQNQFSCDQTFSSHYAAFHVNQQLADAFNTFINDSLMNMPLESLFT</sequence>
<evidence type="ECO:0000313" key="3">
    <source>
        <dbReference type="EMBL" id="KAF8796925.1"/>
    </source>
</evidence>
<dbReference type="GO" id="GO:0000976">
    <property type="term" value="F:transcription cis-regulatory region binding"/>
    <property type="evidence" value="ECO:0007669"/>
    <property type="project" value="InterPro"/>
</dbReference>
<evidence type="ECO:0000259" key="2">
    <source>
        <dbReference type="PROSITE" id="PS51507"/>
    </source>
</evidence>
<dbReference type="InterPro" id="IPR036388">
    <property type="entry name" value="WH-like_DNA-bd_sf"/>
</dbReference>
<dbReference type="PROSITE" id="PS51507">
    <property type="entry name" value="IRF_2"/>
    <property type="match status" value="1"/>
</dbReference>
<gene>
    <name evidence="3" type="ORF">HNY73_001253</name>
</gene>
<reference evidence="3" key="2">
    <citation type="submission" date="2020-06" db="EMBL/GenBank/DDBJ databases">
        <authorList>
            <person name="Sheffer M."/>
        </authorList>
    </citation>
    <scope>NUCLEOTIDE SEQUENCE</scope>
</reference>
<evidence type="ECO:0000313" key="4">
    <source>
        <dbReference type="Proteomes" id="UP000807504"/>
    </source>
</evidence>
<dbReference type="SUPFAM" id="SSF46785">
    <property type="entry name" value="Winged helix' DNA-binding domain"/>
    <property type="match status" value="1"/>
</dbReference>
<feature type="domain" description="IRF tryptophan pentad repeat" evidence="2">
    <location>
        <begin position="3"/>
        <end position="205"/>
    </location>
</feature>
<feature type="region of interest" description="Disordered" evidence="1">
    <location>
        <begin position="242"/>
        <end position="261"/>
    </location>
</feature>
<dbReference type="EMBL" id="JABXBU010000001">
    <property type="protein sequence ID" value="KAF8796925.1"/>
    <property type="molecule type" value="Genomic_DNA"/>
</dbReference>
<reference evidence="3" key="1">
    <citation type="journal article" date="2020" name="bioRxiv">
        <title>Chromosome-level reference genome of the European wasp spider Argiope bruennichi: a resource for studies on range expansion and evolutionary adaptation.</title>
        <authorList>
            <person name="Sheffer M.M."/>
            <person name="Hoppe A."/>
            <person name="Krehenwinkel H."/>
            <person name="Uhl G."/>
            <person name="Kuss A.W."/>
            <person name="Jensen L."/>
            <person name="Jensen C."/>
            <person name="Gillespie R.G."/>
            <person name="Hoff K.J."/>
            <person name="Prost S."/>
        </authorList>
    </citation>
    <scope>NUCLEOTIDE SEQUENCE</scope>
</reference>
<accession>A0A8T0G351</accession>
<comment type="caution">
    <text evidence="3">The sequence shown here is derived from an EMBL/GenBank/DDBJ whole genome shotgun (WGS) entry which is preliminary data.</text>
</comment>
<organism evidence="3 4">
    <name type="scientific">Argiope bruennichi</name>
    <name type="common">Wasp spider</name>
    <name type="synonym">Aranea bruennichi</name>
    <dbReference type="NCBI Taxonomy" id="94029"/>
    <lineage>
        <taxon>Eukaryota</taxon>
        <taxon>Metazoa</taxon>
        <taxon>Ecdysozoa</taxon>
        <taxon>Arthropoda</taxon>
        <taxon>Chelicerata</taxon>
        <taxon>Arachnida</taxon>
        <taxon>Araneae</taxon>
        <taxon>Araneomorphae</taxon>
        <taxon>Entelegynae</taxon>
        <taxon>Araneoidea</taxon>
        <taxon>Araneidae</taxon>
        <taxon>Argiope</taxon>
    </lineage>
</organism>
<evidence type="ECO:0000256" key="1">
    <source>
        <dbReference type="SAM" id="MobiDB-lite"/>
    </source>
</evidence>
<dbReference type="InterPro" id="IPR001346">
    <property type="entry name" value="Interferon_reg_fact_DNA-bd_dom"/>
</dbReference>
<dbReference type="Proteomes" id="UP000807504">
    <property type="component" value="Unassembled WGS sequence"/>
</dbReference>
<dbReference type="Gene3D" id="1.10.10.10">
    <property type="entry name" value="Winged helix-like DNA-binding domain superfamily/Winged helix DNA-binding domain"/>
    <property type="match status" value="1"/>
</dbReference>
<dbReference type="AlphaFoldDB" id="A0A8T0G351"/>
<keyword evidence="4" id="KW-1185">Reference proteome</keyword>
<feature type="compositionally biased region" description="Basic and acidic residues" evidence="1">
    <location>
        <begin position="244"/>
        <end position="260"/>
    </location>
</feature>
<name>A0A8T0G351_ARGBR</name>
<protein>
    <recommendedName>
        <fullName evidence="2">IRF tryptophan pentad repeat domain-containing protein</fullName>
    </recommendedName>
</protein>